<keyword evidence="6" id="KW-1185">Reference proteome</keyword>
<dbReference type="PIRSF" id="PIRSF006439">
    <property type="entry name" value="Indolepyruvate_ferr_oxidored"/>
    <property type="match status" value="1"/>
</dbReference>
<dbReference type="GO" id="GO:0030976">
    <property type="term" value="F:thiamine pyrophosphate binding"/>
    <property type="evidence" value="ECO:0007669"/>
    <property type="project" value="InterPro"/>
</dbReference>
<dbReference type="EC" id="1.2.7.8" evidence="3"/>
<keyword evidence="3" id="KW-0249">Electron transport</keyword>
<evidence type="ECO:0000256" key="3">
    <source>
        <dbReference type="PIRNR" id="PIRNR006439"/>
    </source>
</evidence>
<dbReference type="GO" id="GO:0006082">
    <property type="term" value="P:organic acid metabolic process"/>
    <property type="evidence" value="ECO:0007669"/>
    <property type="project" value="UniProtKB-ARBA"/>
</dbReference>
<keyword evidence="3" id="KW-0813">Transport</keyword>
<dbReference type="SUPFAM" id="SSF52518">
    <property type="entry name" value="Thiamin diphosphate-binding fold (THDP-binding)"/>
    <property type="match status" value="2"/>
</dbReference>
<proteinExistence type="predicted"/>
<dbReference type="GO" id="GO:0044272">
    <property type="term" value="P:sulfur compound biosynthetic process"/>
    <property type="evidence" value="ECO:0007669"/>
    <property type="project" value="UniProtKB-ARBA"/>
</dbReference>
<dbReference type="GO" id="GO:0046872">
    <property type="term" value="F:metal ion binding"/>
    <property type="evidence" value="ECO:0007669"/>
    <property type="project" value="UniProtKB-UniRule"/>
</dbReference>
<name>A0AAE3HAQ2_9EURY</name>
<dbReference type="InterPro" id="IPR045025">
    <property type="entry name" value="HACL1-like"/>
</dbReference>
<dbReference type="InterPro" id="IPR011766">
    <property type="entry name" value="TPP_enzyme_TPP-bd"/>
</dbReference>
<dbReference type="Pfam" id="PF02775">
    <property type="entry name" value="TPP_enzyme_C"/>
    <property type="match status" value="1"/>
</dbReference>
<gene>
    <name evidence="5" type="ORF">PV02_07280</name>
</gene>
<dbReference type="RefSeq" id="WP_256622735.1">
    <property type="nucleotide sequence ID" value="NZ_JTEO01000004.1"/>
</dbReference>
<dbReference type="EMBL" id="JTEO01000004">
    <property type="protein sequence ID" value="MCQ6962881.1"/>
    <property type="molecule type" value="Genomic_DNA"/>
</dbReference>
<protein>
    <recommendedName>
        <fullName evidence="3">Indolepyruvate oxidoreductase subunit IorA</fullName>
        <shortName evidence="3">IOR</shortName>
        <ecNumber evidence="3">1.2.7.8</ecNumber>
    </recommendedName>
    <alternativeName>
        <fullName evidence="3">Indolepyruvate ferredoxin oxidoreductase subunit alpha</fullName>
    </alternativeName>
</protein>
<reference evidence="5 6" key="1">
    <citation type="journal article" date="2011" name="Appl. Environ. Microbiol.">
        <title>Methanogenic archaea isolated from Taiwan's Chelungpu fault.</title>
        <authorList>
            <person name="Wu S.Y."/>
            <person name="Lai M.C."/>
        </authorList>
    </citation>
    <scope>NUCLEOTIDE SEQUENCE [LARGE SCALE GENOMIC DNA]</scope>
    <source>
        <strain evidence="5 6">St545Mb</strain>
    </source>
</reference>
<evidence type="ECO:0000313" key="6">
    <source>
        <dbReference type="Proteomes" id="UP001206983"/>
    </source>
</evidence>
<dbReference type="GO" id="GO:0051539">
    <property type="term" value="F:4 iron, 4 sulfur cluster binding"/>
    <property type="evidence" value="ECO:0007669"/>
    <property type="project" value="UniProtKB-UniRule"/>
</dbReference>
<comment type="caution">
    <text evidence="5">The sequence shown here is derived from an EMBL/GenBank/DDBJ whole genome shotgun (WGS) entry which is preliminary data.</text>
</comment>
<keyword evidence="1 3" id="KW-0479">Metal-binding</keyword>
<dbReference type="Gene3D" id="3.40.50.970">
    <property type="match status" value="2"/>
</dbReference>
<comment type="function">
    <text evidence="3">Catalyzes the ferredoxin-dependent oxidative decarboxylation of arylpyruvates.</text>
</comment>
<dbReference type="GO" id="GO:0043805">
    <property type="term" value="F:indolepyruvate ferredoxin oxidoreductase activity"/>
    <property type="evidence" value="ECO:0007669"/>
    <property type="project" value="UniProtKB-UniRule"/>
</dbReference>
<organism evidence="5 6">
    <name type="scientific">Methanolobus chelungpuianus</name>
    <dbReference type="NCBI Taxonomy" id="502115"/>
    <lineage>
        <taxon>Archaea</taxon>
        <taxon>Methanobacteriati</taxon>
        <taxon>Methanobacteriota</taxon>
        <taxon>Stenosarchaea group</taxon>
        <taxon>Methanomicrobia</taxon>
        <taxon>Methanosarcinales</taxon>
        <taxon>Methanosarcinaceae</taxon>
        <taxon>Methanolobus</taxon>
    </lineage>
</organism>
<dbReference type="PANTHER" id="PTHR43710">
    <property type="entry name" value="2-HYDROXYACYL-COA LYASE"/>
    <property type="match status" value="1"/>
</dbReference>
<evidence type="ECO:0000256" key="2">
    <source>
        <dbReference type="ARBA" id="ARBA00023002"/>
    </source>
</evidence>
<keyword evidence="3" id="KW-0004">4Fe-4S</keyword>
<keyword evidence="3" id="KW-0411">Iron-sulfur</keyword>
<dbReference type="CDD" id="cd07034">
    <property type="entry name" value="TPP_PYR_PFOR_IOR-alpha_like"/>
    <property type="match status" value="1"/>
</dbReference>
<comment type="catalytic activity">
    <reaction evidence="3">
        <text>indole-3-pyruvate + 2 oxidized [2Fe-2S]-[ferredoxin] + CoA = (indol-3-yl)acetyl-CoA + 2 reduced [2Fe-2S]-[ferredoxin] + CO2 + H(+)</text>
        <dbReference type="Rhea" id="RHEA:12645"/>
        <dbReference type="Rhea" id="RHEA-COMP:10000"/>
        <dbReference type="Rhea" id="RHEA-COMP:10001"/>
        <dbReference type="ChEBI" id="CHEBI:15378"/>
        <dbReference type="ChEBI" id="CHEBI:16526"/>
        <dbReference type="ChEBI" id="CHEBI:17640"/>
        <dbReference type="ChEBI" id="CHEBI:33737"/>
        <dbReference type="ChEBI" id="CHEBI:33738"/>
        <dbReference type="ChEBI" id="CHEBI:57271"/>
        <dbReference type="ChEBI" id="CHEBI:57287"/>
        <dbReference type="EC" id="1.2.7.8"/>
    </reaction>
</comment>
<dbReference type="InterPro" id="IPR017721">
    <property type="entry name" value="IorA"/>
</dbReference>
<evidence type="ECO:0000256" key="1">
    <source>
        <dbReference type="ARBA" id="ARBA00022723"/>
    </source>
</evidence>
<evidence type="ECO:0000259" key="4">
    <source>
        <dbReference type="Pfam" id="PF02775"/>
    </source>
</evidence>
<evidence type="ECO:0000313" key="5">
    <source>
        <dbReference type="EMBL" id="MCQ6962881.1"/>
    </source>
</evidence>
<keyword evidence="3" id="KW-0408">Iron</keyword>
<dbReference type="AlphaFoldDB" id="A0AAE3HAQ2"/>
<accession>A0AAE3HAQ2</accession>
<dbReference type="InterPro" id="IPR029061">
    <property type="entry name" value="THDP-binding"/>
</dbReference>
<comment type="subunit">
    <text evidence="3">Heterodimer of the IorA and IorB subunits.</text>
</comment>
<dbReference type="Proteomes" id="UP001206983">
    <property type="component" value="Unassembled WGS sequence"/>
</dbReference>
<dbReference type="PANTHER" id="PTHR43710:SF6">
    <property type="entry name" value="INDOLEPYRUVATE OXIDOREDUCTASE SUBUNIT IORA"/>
    <property type="match status" value="1"/>
</dbReference>
<feature type="domain" description="Thiamine pyrophosphate enzyme TPP-binding" evidence="4">
    <location>
        <begin position="385"/>
        <end position="502"/>
    </location>
</feature>
<dbReference type="InterPro" id="IPR002880">
    <property type="entry name" value="Pyrv_Fd/Flavodoxin_OxRdtase_N"/>
</dbReference>
<comment type="cofactor">
    <cofactor evidence="3">
        <name>[4Fe-4S] cluster</name>
        <dbReference type="ChEBI" id="CHEBI:49883"/>
    </cofactor>
    <text evidence="3">Binds 2 [4Fe-4S] clusters. In this family the first cluster has a non-standard and varying [4Fe-4S] binding motif CX(2)CX(2)CX(4-5)CP.</text>
</comment>
<keyword evidence="2 3" id="KW-0560">Oxidoreductase</keyword>
<sequence length="509" mass="55057">MQKTIHTTGLDALYLASIDSCVKRITAVAGFPITAVAEKFIRDNDGTYDFHWFTSEKSAMETALGASVCGCRSLVLVKHVGMNLLADPLITSVTHTIGAGVVILAGDDPAAFGSQNEQDSRWYGKIAEIAVFDPSGPETAYECLIRAFEISEEASAPVIVRVTDRLEKSEGRVLRITPRAGGRGKLFDPSVWKLTMHGKHQLFHLRSQPILTREAEKGSLNRVSTKGSVGVISSGFPSAIVDELLSGDEQWNSVSHLALGVVSPFPYELAASFVRKHERILVTEESEPFIESHTRIFGNVYGKETGHLPYGLLNREHIGFALENLDRAHVTEYTSIQTIAERGPRPICSDCPYMPLYHILRRLDVMIAGDMGCSIRTAPEPLGAVDTGFSLGGAISTACGFTKNGIAVIGDFGLAHSGIIGLINAVDHGSDVLVIVLQNDVAAMTGGQAAPDIKEAVRALVPDLEVFDPDAGARNMGEAAFEELERMIKEKLDLKGVSVIYVKCKCVMY</sequence>